<dbReference type="EMBL" id="WIPA01000014">
    <property type="protein sequence ID" value="MQR27292.1"/>
    <property type="molecule type" value="Genomic_DNA"/>
</dbReference>
<evidence type="ECO:0000313" key="1">
    <source>
        <dbReference type="EMBL" id="MQR27292.1"/>
    </source>
</evidence>
<accession>A0A843YXQ1</accession>
<dbReference type="Proteomes" id="UP000469952">
    <property type="component" value="Unassembled WGS sequence"/>
</dbReference>
<proteinExistence type="predicted"/>
<gene>
    <name evidence="1" type="ORF">GFV13_08470</name>
</gene>
<dbReference type="AlphaFoldDB" id="A0A843YXQ1"/>
<comment type="caution">
    <text evidence="1">The sequence shown here is derived from an EMBL/GenBank/DDBJ whole genome shotgun (WGS) entry which is preliminary data.</text>
</comment>
<protein>
    <submittedName>
        <fullName evidence="1">Uncharacterized protein</fullName>
    </submittedName>
</protein>
<dbReference type="RefSeq" id="WP_153245450.1">
    <property type="nucleotide sequence ID" value="NZ_WIPA01000014.1"/>
</dbReference>
<sequence length="146" mass="15802">MVDWNNKRPEMVKYISALSVGKAIYAAPDGNKETARLLVAADGFHFKNSDFDDLKLLSISLLSPAGSEFSISFDDNGSILVNDAKYVAPTNQENETIKGNKTYEGKTNLKGGLQLLSPSGTVFNVLVDDDGKLTTEKEVDNGIANK</sequence>
<name>A0A843YXQ1_LEUME</name>
<reference evidence="1 2" key="1">
    <citation type="submission" date="2019-10" db="EMBL/GenBank/DDBJ databases">
        <title>WGS of Leuconostoc mesenteroides.</title>
        <authorList>
            <person name="Melo Bolivar J."/>
            <person name="Marino-Ramirez L."/>
            <person name="Villamil Diaz L.M."/>
        </authorList>
    </citation>
    <scope>NUCLEOTIDE SEQUENCE [LARGE SCALE GENOMIC DNA]</scope>
    <source>
        <strain evidence="1 2">M11</strain>
    </source>
</reference>
<evidence type="ECO:0000313" key="2">
    <source>
        <dbReference type="Proteomes" id="UP000469952"/>
    </source>
</evidence>
<organism evidence="1 2">
    <name type="scientific">Leuconostoc mesenteroides</name>
    <dbReference type="NCBI Taxonomy" id="1245"/>
    <lineage>
        <taxon>Bacteria</taxon>
        <taxon>Bacillati</taxon>
        <taxon>Bacillota</taxon>
        <taxon>Bacilli</taxon>
        <taxon>Lactobacillales</taxon>
        <taxon>Lactobacillaceae</taxon>
        <taxon>Leuconostoc</taxon>
    </lineage>
</organism>